<name>A0A0D9YZ02_9ORYZ</name>
<feature type="region of interest" description="Disordered" evidence="1">
    <location>
        <begin position="135"/>
        <end position="173"/>
    </location>
</feature>
<sequence>MALPLLVLSAYHEIPNELLRLGVEGLVPGADGDLLGGEQLEHLDIDGPEAPAPINTGDVTSIPVQEKETAFGGCRIQPPPNAACLRNDLAQVNPGELMDTDTGHAHTHEPHSEILPDMRQGQIFLAAAAELPTVAASSQDPKAGRLQSRSCLPPSPRANWTKPWSRGRQESRSKRAVNLNGMGLAISQCWKERRRRGHVQRRGVAETSGPRRRSAGGAGRWSGWTLVGGWGGVVVAWLAAPLPIQKLRCGSRPSQAAASVAYVIVLRYAVFEDKDDRDHVAVRAKEQKVGTDASRSDRGSGNDQANAKPRVLLRVRLRAQVPAPINHATASPPPSEHVIDELAATVAVAEKEILDIIFCTPDNEGHTVTVTTAALPQKASLVIIAQPRALYKGARCTHETNILSKIGAGQDDQVSGLQLLKDGEWVDVPPMRHAIVANIGDQLEGWVESRLRQLSARVEADTSGVLLCHLHPQAPSAVHSPGERGVRAFASIVSKSNHVAVSAN</sequence>
<dbReference type="eggNOG" id="KOG0143">
    <property type="taxonomic scope" value="Eukaryota"/>
</dbReference>
<protein>
    <recommendedName>
        <fullName evidence="2">Isopenicillin N synthase-like Fe(2+) 2OG dioxygenase domain-containing protein</fullName>
    </recommendedName>
</protein>
<evidence type="ECO:0000259" key="2">
    <source>
        <dbReference type="Pfam" id="PF03171"/>
    </source>
</evidence>
<evidence type="ECO:0000313" key="3">
    <source>
        <dbReference type="EnsemblPlants" id="OGLUM02G35240.1"/>
    </source>
</evidence>
<accession>A0A0D9YZ02</accession>
<reference evidence="3" key="2">
    <citation type="submission" date="2018-05" db="EMBL/GenBank/DDBJ databases">
        <title>OgluRS3 (Oryza glumaepatula Reference Sequence Version 3).</title>
        <authorList>
            <person name="Zhang J."/>
            <person name="Kudrna D."/>
            <person name="Lee S."/>
            <person name="Talag J."/>
            <person name="Welchert J."/>
            <person name="Wing R.A."/>
        </authorList>
    </citation>
    <scope>NUCLEOTIDE SEQUENCE [LARGE SCALE GENOMIC DNA]</scope>
</reference>
<evidence type="ECO:0000313" key="4">
    <source>
        <dbReference type="Proteomes" id="UP000026961"/>
    </source>
</evidence>
<organism evidence="3">
    <name type="scientific">Oryza glumipatula</name>
    <dbReference type="NCBI Taxonomy" id="40148"/>
    <lineage>
        <taxon>Eukaryota</taxon>
        <taxon>Viridiplantae</taxon>
        <taxon>Streptophyta</taxon>
        <taxon>Embryophyta</taxon>
        <taxon>Tracheophyta</taxon>
        <taxon>Spermatophyta</taxon>
        <taxon>Magnoliopsida</taxon>
        <taxon>Liliopsida</taxon>
        <taxon>Poales</taxon>
        <taxon>Poaceae</taxon>
        <taxon>BOP clade</taxon>
        <taxon>Oryzoideae</taxon>
        <taxon>Oryzeae</taxon>
        <taxon>Oryzinae</taxon>
        <taxon>Oryza</taxon>
    </lineage>
</organism>
<dbReference type="Gramene" id="OGLUM02G35240.1">
    <property type="protein sequence ID" value="OGLUM02G35240.1"/>
    <property type="gene ID" value="OGLUM02G35240"/>
</dbReference>
<evidence type="ECO:0000256" key="1">
    <source>
        <dbReference type="SAM" id="MobiDB-lite"/>
    </source>
</evidence>
<feature type="compositionally biased region" description="Basic and acidic residues" evidence="1">
    <location>
        <begin position="282"/>
        <end position="300"/>
    </location>
</feature>
<dbReference type="InterPro" id="IPR044861">
    <property type="entry name" value="IPNS-like_FE2OG_OXY"/>
</dbReference>
<proteinExistence type="predicted"/>
<dbReference type="Pfam" id="PF03171">
    <property type="entry name" value="2OG-FeII_Oxy"/>
    <property type="match status" value="1"/>
</dbReference>
<dbReference type="EnsemblPlants" id="OGLUM02G35240.1">
    <property type="protein sequence ID" value="OGLUM02G35240.1"/>
    <property type="gene ID" value="OGLUM02G35240"/>
</dbReference>
<feature type="domain" description="Isopenicillin N synthase-like Fe(2+) 2OG dioxygenase" evidence="2">
    <location>
        <begin position="410"/>
        <end position="453"/>
    </location>
</feature>
<dbReference type="Gene3D" id="2.60.120.330">
    <property type="entry name" value="B-lactam Antibiotic, Isopenicillin N Synthase, Chain"/>
    <property type="match status" value="1"/>
</dbReference>
<reference evidence="3" key="1">
    <citation type="submission" date="2015-04" db="UniProtKB">
        <authorList>
            <consortium name="EnsemblPlants"/>
        </authorList>
    </citation>
    <scope>IDENTIFICATION</scope>
</reference>
<dbReference type="AlphaFoldDB" id="A0A0D9YZ02"/>
<feature type="region of interest" description="Disordered" evidence="1">
    <location>
        <begin position="282"/>
        <end position="305"/>
    </location>
</feature>
<dbReference type="Proteomes" id="UP000026961">
    <property type="component" value="Chromosome 2"/>
</dbReference>
<dbReference type="STRING" id="40148.A0A0D9YZ02"/>
<dbReference type="HOGENOM" id="CLU_541199_0_0_1"/>
<keyword evidence="4" id="KW-1185">Reference proteome</keyword>
<dbReference type="InterPro" id="IPR027443">
    <property type="entry name" value="IPNS-like_sf"/>
</dbReference>
<feature type="region of interest" description="Disordered" evidence="1">
    <location>
        <begin position="197"/>
        <end position="218"/>
    </location>
</feature>
<dbReference type="SUPFAM" id="SSF51197">
    <property type="entry name" value="Clavaminate synthase-like"/>
    <property type="match status" value="1"/>
</dbReference>